<keyword evidence="2" id="KW-1185">Reference proteome</keyword>
<dbReference type="Proteomes" id="UP001178507">
    <property type="component" value="Unassembled WGS sequence"/>
</dbReference>
<protein>
    <submittedName>
        <fullName evidence="1">Uncharacterized protein</fullName>
    </submittedName>
</protein>
<sequence length="283" mass="31809">MGVRIVQASGELAFQAPGKVRVLDLYAQVTPGHSSTVPTFLRADGRQLKQDDVVGMDPTDEEEVLTLVWAQWWHSFNIKEIQPGAFQKYCPSNPRSEEDFNAAQLELALLESIDATDFGRALQADAELAVLQVLIHFCPESPILKPVREFVAFSVEYLPHEVASVLSVLLTAAVQDMEIYSAGCDGFSELRRFGFAENFTSALSLVEATVKAQAESSGTWKDQAYVYFRQLRPKLIQFLQVRDNLALEGKAQQIDGWMNLNRPFSHNPRHYDKDPRFSGLWSL</sequence>
<accession>A0AA36IVN8</accession>
<name>A0AA36IVN8_9DINO</name>
<dbReference type="AlphaFoldDB" id="A0AA36IVN8"/>
<reference evidence="1" key="1">
    <citation type="submission" date="2023-08" db="EMBL/GenBank/DDBJ databases">
        <authorList>
            <person name="Chen Y."/>
            <person name="Shah S."/>
            <person name="Dougan E. K."/>
            <person name="Thang M."/>
            <person name="Chan C."/>
        </authorList>
    </citation>
    <scope>NUCLEOTIDE SEQUENCE</scope>
</reference>
<comment type="caution">
    <text evidence="1">The sequence shown here is derived from an EMBL/GenBank/DDBJ whole genome shotgun (WGS) entry which is preliminary data.</text>
</comment>
<dbReference type="EMBL" id="CAUJNA010002802">
    <property type="protein sequence ID" value="CAJ1394347.1"/>
    <property type="molecule type" value="Genomic_DNA"/>
</dbReference>
<evidence type="ECO:0000313" key="1">
    <source>
        <dbReference type="EMBL" id="CAJ1394347.1"/>
    </source>
</evidence>
<evidence type="ECO:0000313" key="2">
    <source>
        <dbReference type="Proteomes" id="UP001178507"/>
    </source>
</evidence>
<organism evidence="1 2">
    <name type="scientific">Effrenium voratum</name>
    <dbReference type="NCBI Taxonomy" id="2562239"/>
    <lineage>
        <taxon>Eukaryota</taxon>
        <taxon>Sar</taxon>
        <taxon>Alveolata</taxon>
        <taxon>Dinophyceae</taxon>
        <taxon>Suessiales</taxon>
        <taxon>Symbiodiniaceae</taxon>
        <taxon>Effrenium</taxon>
    </lineage>
</organism>
<gene>
    <name evidence="1" type="ORF">EVOR1521_LOCUS19020</name>
</gene>
<proteinExistence type="predicted"/>